<feature type="coiled-coil region" evidence="3">
    <location>
        <begin position="259"/>
        <end position="307"/>
    </location>
</feature>
<evidence type="ECO:0000313" key="8">
    <source>
        <dbReference type="Proteomes" id="UP000265180"/>
    </source>
</evidence>
<keyword evidence="5" id="KW-1133">Transmembrane helix</keyword>
<dbReference type="PROSITE" id="PS50041">
    <property type="entry name" value="C_TYPE_LECTIN_2"/>
    <property type="match status" value="1"/>
</dbReference>
<evidence type="ECO:0000259" key="6">
    <source>
        <dbReference type="PROSITE" id="PS50041"/>
    </source>
</evidence>
<dbReference type="GO" id="GO:0005886">
    <property type="term" value="C:plasma membrane"/>
    <property type="evidence" value="ECO:0007669"/>
    <property type="project" value="UniProtKB-SubCell"/>
</dbReference>
<dbReference type="AlphaFoldDB" id="A0A3P9MPI8"/>
<keyword evidence="3" id="KW-0175">Coiled coil</keyword>
<dbReference type="SUPFAM" id="SSF56436">
    <property type="entry name" value="C-type lectin-like"/>
    <property type="match status" value="1"/>
</dbReference>
<keyword evidence="2" id="KW-0430">Lectin</keyword>
<dbReference type="CDD" id="cd03593">
    <property type="entry name" value="CLECT_NK_receptors_like"/>
    <property type="match status" value="1"/>
</dbReference>
<reference evidence="7" key="4">
    <citation type="submission" date="2025-09" db="UniProtKB">
        <authorList>
            <consortium name="Ensembl"/>
        </authorList>
    </citation>
    <scope>IDENTIFICATION</scope>
    <source>
        <strain evidence="7">HNI</strain>
    </source>
</reference>
<feature type="transmembrane region" description="Helical" evidence="5">
    <location>
        <begin position="225"/>
        <end position="248"/>
    </location>
</feature>
<reference evidence="7" key="3">
    <citation type="submission" date="2025-08" db="UniProtKB">
        <authorList>
            <consortium name="Ensembl"/>
        </authorList>
    </citation>
    <scope>IDENTIFICATION</scope>
    <source>
        <strain evidence="7">HNI</strain>
    </source>
</reference>
<dbReference type="GO" id="GO:0030246">
    <property type="term" value="F:carbohydrate binding"/>
    <property type="evidence" value="ECO:0007669"/>
    <property type="project" value="UniProtKB-KW"/>
</dbReference>
<evidence type="ECO:0000256" key="3">
    <source>
        <dbReference type="SAM" id="Coils"/>
    </source>
</evidence>
<dbReference type="Gene3D" id="1.20.5.400">
    <property type="match status" value="1"/>
</dbReference>
<comment type="subcellular location">
    <subcellularLocation>
        <location evidence="1">Cell membrane</location>
        <topology evidence="1">Single-pass type II membrane protein</topology>
    </subcellularLocation>
</comment>
<dbReference type="InterPro" id="IPR016186">
    <property type="entry name" value="C-type_lectin-like/link_sf"/>
</dbReference>
<dbReference type="PANTHER" id="PTHR45710">
    <property type="entry name" value="C-TYPE LECTIN DOMAIN-CONTAINING PROTEIN 180"/>
    <property type="match status" value="1"/>
</dbReference>
<organism evidence="7 8">
    <name type="scientific">Oryzias latipes</name>
    <name type="common">Japanese rice fish</name>
    <name type="synonym">Japanese killifish</name>
    <dbReference type="NCBI Taxonomy" id="8090"/>
    <lineage>
        <taxon>Eukaryota</taxon>
        <taxon>Metazoa</taxon>
        <taxon>Chordata</taxon>
        <taxon>Craniata</taxon>
        <taxon>Vertebrata</taxon>
        <taxon>Euteleostomi</taxon>
        <taxon>Actinopterygii</taxon>
        <taxon>Neopterygii</taxon>
        <taxon>Teleostei</taxon>
        <taxon>Neoteleostei</taxon>
        <taxon>Acanthomorphata</taxon>
        <taxon>Ovalentaria</taxon>
        <taxon>Atherinomorphae</taxon>
        <taxon>Beloniformes</taxon>
        <taxon>Adrianichthyidae</taxon>
        <taxon>Oryziinae</taxon>
        <taxon>Oryzias</taxon>
    </lineage>
</organism>
<dbReference type="InterPro" id="IPR016187">
    <property type="entry name" value="CTDL_fold"/>
</dbReference>
<evidence type="ECO:0000313" key="7">
    <source>
        <dbReference type="Ensembl" id="ENSORLP00020034807.1"/>
    </source>
</evidence>
<dbReference type="Proteomes" id="UP000265180">
    <property type="component" value="Chromosome 1"/>
</dbReference>
<dbReference type="Gene3D" id="3.10.100.10">
    <property type="entry name" value="Mannose-Binding Protein A, subunit A"/>
    <property type="match status" value="1"/>
</dbReference>
<evidence type="ECO:0000256" key="5">
    <source>
        <dbReference type="SAM" id="Phobius"/>
    </source>
</evidence>
<dbReference type="Pfam" id="PF00059">
    <property type="entry name" value="Lectin_C"/>
    <property type="match status" value="1"/>
</dbReference>
<dbReference type="PANTHER" id="PTHR45710:SF26">
    <property type="entry name" value="RH26557P"/>
    <property type="match status" value="1"/>
</dbReference>
<dbReference type="Ensembl" id="ENSORLT00020029852.1">
    <property type="protein sequence ID" value="ENSORLP00020034807.1"/>
    <property type="gene ID" value="ENSORLG00020021491.1"/>
</dbReference>
<proteinExistence type="predicted"/>
<dbReference type="InterPro" id="IPR050828">
    <property type="entry name" value="C-type_lectin/matrix_domain"/>
</dbReference>
<feature type="region of interest" description="Disordered" evidence="4">
    <location>
        <begin position="142"/>
        <end position="161"/>
    </location>
</feature>
<dbReference type="InterPro" id="IPR001304">
    <property type="entry name" value="C-type_lectin-like"/>
</dbReference>
<feature type="domain" description="C-type lectin" evidence="6">
    <location>
        <begin position="317"/>
        <end position="447"/>
    </location>
</feature>
<dbReference type="InterPro" id="IPR033992">
    <property type="entry name" value="NKR-like_CTLD"/>
</dbReference>
<keyword evidence="5" id="KW-0472">Membrane</keyword>
<reference key="1">
    <citation type="journal article" date="2007" name="Nature">
        <title>The medaka draft genome and insights into vertebrate genome evolution.</title>
        <authorList>
            <person name="Kasahara M."/>
            <person name="Naruse K."/>
            <person name="Sasaki S."/>
            <person name="Nakatani Y."/>
            <person name="Qu W."/>
            <person name="Ahsan B."/>
            <person name="Yamada T."/>
            <person name="Nagayasu Y."/>
            <person name="Doi K."/>
            <person name="Kasai Y."/>
            <person name="Jindo T."/>
            <person name="Kobayashi D."/>
            <person name="Shimada A."/>
            <person name="Toyoda A."/>
            <person name="Kuroki Y."/>
            <person name="Fujiyama A."/>
            <person name="Sasaki T."/>
            <person name="Shimizu A."/>
            <person name="Asakawa S."/>
            <person name="Shimizu N."/>
            <person name="Hashimoto S."/>
            <person name="Yang J."/>
            <person name="Lee Y."/>
            <person name="Matsushima K."/>
            <person name="Sugano S."/>
            <person name="Sakaizumi M."/>
            <person name="Narita T."/>
            <person name="Ohishi K."/>
            <person name="Haga S."/>
            <person name="Ohta F."/>
            <person name="Nomoto H."/>
            <person name="Nogata K."/>
            <person name="Morishita T."/>
            <person name="Endo T."/>
            <person name="Shin-I T."/>
            <person name="Takeda H."/>
            <person name="Morishita S."/>
            <person name="Kohara Y."/>
        </authorList>
    </citation>
    <scope>NUCLEOTIDE SEQUENCE [LARGE SCALE GENOMIC DNA]</scope>
    <source>
        <strain>Hd-rR</strain>
    </source>
</reference>
<reference evidence="7 8" key="2">
    <citation type="submission" date="2017-04" db="EMBL/GenBank/DDBJ databases">
        <title>CpG methylation of centromeres and impact of large insertions on vertebrate speciation.</title>
        <authorList>
            <person name="Ichikawa K."/>
            <person name="Yoshimura J."/>
            <person name="Morishita S."/>
        </authorList>
    </citation>
    <scope>NUCLEOTIDE SEQUENCE</scope>
    <source>
        <strain evidence="7 8">HNI</strain>
    </source>
</reference>
<sequence length="456" mass="51716">MSLLLLKGINGNISGRQNVPESICGGHSMSLTDLPLFRSKTRTNLKVVDVFQVSTEIICSQSFFISQKKLLFGSQVSFLMSLNVFVIWADWCRNRGRSFTFERFCPHGRMSALNPVPEDPQVNPGQTGASLFHDQLHKPSENLKLQNRQRKRNRNLSSFSCGGPLHSDAAVMSAQSLKDAAARMKPEEEIYVNLKELVHPEPGGAGESGVRNRQQEPETGTPLKVAAVVLALLSLVLLVLVVWVSVVYNRDFSQLSGELTNRTAEKNQLQSRNQNLTEEMDRLESQKQNLTEEMDRLESRINRLENGVICPHGWRRFGCSCYWFSTSCRNWQNSRQNCLNQQADLVIINGREEMVFLNKLGVGLKFWIGLRKNSMGWTWTNDRSPSPDFWQSGHPVWRTQWNQWNQRNQASLQDCGAFNSFQTGSFYYPIKSWSSELCSACLQSVCEKEAVPSGLL</sequence>
<accession>A0A3P9MPI8</accession>
<evidence type="ECO:0000256" key="4">
    <source>
        <dbReference type="SAM" id="MobiDB-lite"/>
    </source>
</evidence>
<keyword evidence="5" id="KW-0812">Transmembrane</keyword>
<dbReference type="SMART" id="SM00034">
    <property type="entry name" value="CLECT"/>
    <property type="match status" value="1"/>
</dbReference>
<evidence type="ECO:0000256" key="2">
    <source>
        <dbReference type="ARBA" id="ARBA00022734"/>
    </source>
</evidence>
<protein>
    <recommendedName>
        <fullName evidence="6">C-type lectin domain-containing protein</fullName>
    </recommendedName>
</protein>
<evidence type="ECO:0000256" key="1">
    <source>
        <dbReference type="ARBA" id="ARBA00004401"/>
    </source>
</evidence>
<name>A0A3P9MPI8_ORYLA</name>